<dbReference type="InterPro" id="IPR035906">
    <property type="entry name" value="MetI-like_sf"/>
</dbReference>
<accession>A0A6J6LSX7</accession>
<evidence type="ECO:0000256" key="1">
    <source>
        <dbReference type="ARBA" id="ARBA00004651"/>
    </source>
</evidence>
<organism evidence="9">
    <name type="scientific">freshwater metagenome</name>
    <dbReference type="NCBI Taxonomy" id="449393"/>
    <lineage>
        <taxon>unclassified sequences</taxon>
        <taxon>metagenomes</taxon>
        <taxon>ecological metagenomes</taxon>
    </lineage>
</organism>
<feature type="transmembrane region" description="Helical" evidence="7">
    <location>
        <begin position="130"/>
        <end position="161"/>
    </location>
</feature>
<dbReference type="CDD" id="cd06261">
    <property type="entry name" value="TM_PBP2"/>
    <property type="match status" value="1"/>
</dbReference>
<gene>
    <name evidence="9" type="ORF">UFOPK2310_00219</name>
</gene>
<feature type="transmembrane region" description="Helical" evidence="7">
    <location>
        <begin position="281"/>
        <end position="307"/>
    </location>
</feature>
<proteinExistence type="predicted"/>
<feature type="transmembrane region" description="Helical" evidence="7">
    <location>
        <begin position="181"/>
        <end position="200"/>
    </location>
</feature>
<dbReference type="GO" id="GO:0055085">
    <property type="term" value="P:transmembrane transport"/>
    <property type="evidence" value="ECO:0007669"/>
    <property type="project" value="InterPro"/>
</dbReference>
<evidence type="ECO:0000256" key="4">
    <source>
        <dbReference type="ARBA" id="ARBA00022692"/>
    </source>
</evidence>
<dbReference type="EMBL" id="CAEZWW010000013">
    <property type="protein sequence ID" value="CAB4663555.1"/>
    <property type="molecule type" value="Genomic_DNA"/>
</dbReference>
<protein>
    <submittedName>
        <fullName evidence="9">Unannotated protein</fullName>
    </submittedName>
</protein>
<dbReference type="Gene3D" id="1.10.3720.10">
    <property type="entry name" value="MetI-like"/>
    <property type="match status" value="1"/>
</dbReference>
<feature type="domain" description="ABC transmembrane type-1" evidence="8">
    <location>
        <begin position="95"/>
        <end position="300"/>
    </location>
</feature>
<feature type="transmembrane region" description="Helical" evidence="7">
    <location>
        <begin position="12"/>
        <end position="30"/>
    </location>
</feature>
<keyword evidence="6 7" id="KW-0472">Membrane</keyword>
<feature type="transmembrane region" description="Helical" evidence="7">
    <location>
        <begin position="235"/>
        <end position="261"/>
    </location>
</feature>
<dbReference type="SUPFAM" id="SSF161098">
    <property type="entry name" value="MetI-like"/>
    <property type="match status" value="1"/>
</dbReference>
<feature type="transmembrane region" description="Helical" evidence="7">
    <location>
        <begin position="97"/>
        <end position="118"/>
    </location>
</feature>
<keyword evidence="4 7" id="KW-0812">Transmembrane</keyword>
<evidence type="ECO:0000256" key="2">
    <source>
        <dbReference type="ARBA" id="ARBA00022448"/>
    </source>
</evidence>
<keyword evidence="2" id="KW-0813">Transport</keyword>
<dbReference type="PANTHER" id="PTHR43163:SF6">
    <property type="entry name" value="DIPEPTIDE TRANSPORT SYSTEM PERMEASE PROTEIN DPPB-RELATED"/>
    <property type="match status" value="1"/>
</dbReference>
<name>A0A6J6LSX7_9ZZZZ</name>
<evidence type="ECO:0000256" key="3">
    <source>
        <dbReference type="ARBA" id="ARBA00022475"/>
    </source>
</evidence>
<dbReference type="Pfam" id="PF19300">
    <property type="entry name" value="BPD_transp_1_N"/>
    <property type="match status" value="1"/>
</dbReference>
<dbReference type="InterPro" id="IPR000515">
    <property type="entry name" value="MetI-like"/>
</dbReference>
<dbReference type="PANTHER" id="PTHR43163">
    <property type="entry name" value="DIPEPTIDE TRANSPORT SYSTEM PERMEASE PROTEIN DPPB-RELATED"/>
    <property type="match status" value="1"/>
</dbReference>
<keyword evidence="5 7" id="KW-1133">Transmembrane helix</keyword>
<evidence type="ECO:0000259" key="8">
    <source>
        <dbReference type="PROSITE" id="PS50928"/>
    </source>
</evidence>
<keyword evidence="3" id="KW-1003">Cell membrane</keyword>
<dbReference type="Pfam" id="PF00528">
    <property type="entry name" value="BPD_transp_1"/>
    <property type="match status" value="1"/>
</dbReference>
<evidence type="ECO:0000256" key="7">
    <source>
        <dbReference type="SAM" id="Phobius"/>
    </source>
</evidence>
<dbReference type="GO" id="GO:0005886">
    <property type="term" value="C:plasma membrane"/>
    <property type="evidence" value="ECO:0007669"/>
    <property type="project" value="UniProtKB-SubCell"/>
</dbReference>
<evidence type="ECO:0000256" key="6">
    <source>
        <dbReference type="ARBA" id="ARBA00023136"/>
    </source>
</evidence>
<reference evidence="9" key="1">
    <citation type="submission" date="2020-05" db="EMBL/GenBank/DDBJ databases">
        <authorList>
            <person name="Chiriac C."/>
            <person name="Salcher M."/>
            <person name="Ghai R."/>
            <person name="Kavagutti S V."/>
        </authorList>
    </citation>
    <scope>NUCLEOTIDE SEQUENCE</scope>
</reference>
<dbReference type="InterPro" id="IPR045621">
    <property type="entry name" value="BPD_transp_1_N"/>
</dbReference>
<evidence type="ECO:0000256" key="5">
    <source>
        <dbReference type="ARBA" id="ARBA00022989"/>
    </source>
</evidence>
<dbReference type="AlphaFoldDB" id="A0A6J6LSX7"/>
<sequence>MFKFVLRRIIQSLVVFLIASFVIFATLQLLPGDPARRLMGNMATDQQLEALRESLGLNRSIIVQYFDWLWNLLHGDLGSSFGAGQSVTSLVAAALPITLQLGIYSLILALLVAIPLAFQSAKRPGGIIDSLLSVVSISFTSLPAFVWGLGFVLFFSLTLTLFPSSGYIAPWENPIESFRSFALPVVALALPTAGIIARVGRSAIVDTSSSAFVTYAKAKGISQARLRYVHILKAVSAPLITLAGVEFIFLLGDAVAVETVFSLPGMGRLMVVSFFNRDYPVIQGCAVVFIALVLLANIIAEILAAWADPRVKEAATK</sequence>
<comment type="subcellular location">
    <subcellularLocation>
        <location evidence="1">Cell membrane</location>
        <topology evidence="1">Multi-pass membrane protein</topology>
    </subcellularLocation>
</comment>
<dbReference type="PROSITE" id="PS50928">
    <property type="entry name" value="ABC_TM1"/>
    <property type="match status" value="1"/>
</dbReference>
<evidence type="ECO:0000313" key="9">
    <source>
        <dbReference type="EMBL" id="CAB4663555.1"/>
    </source>
</evidence>